<dbReference type="Gene3D" id="2.170.270.10">
    <property type="entry name" value="SET domain"/>
    <property type="match status" value="1"/>
</dbReference>
<gene>
    <name evidence="3" type="ORF">PF002_g28871</name>
</gene>
<feature type="region of interest" description="Disordered" evidence="1">
    <location>
        <begin position="56"/>
        <end position="77"/>
    </location>
</feature>
<dbReference type="Pfam" id="PF00856">
    <property type="entry name" value="SET"/>
    <property type="match status" value="1"/>
</dbReference>
<evidence type="ECO:0000259" key="2">
    <source>
        <dbReference type="PROSITE" id="PS50280"/>
    </source>
</evidence>
<sequence length="171" mass="18365">MDISLHDSACLSEEDAAPTEFRNVVEPSHDVVDIAASRASSTAVSTPSAVVIDAEVADNDKPSGPNEDVCLRNDPSAADARAASTNEKAPGEKFVYVEALNCGSITRFLSHACEPNAAFVELQNRTSVKVLVKMIDDVKAGAEITVHYGDETWFKCACDNCWEENEADTVE</sequence>
<evidence type="ECO:0000313" key="4">
    <source>
        <dbReference type="Proteomes" id="UP000440367"/>
    </source>
</evidence>
<feature type="domain" description="SET" evidence="2">
    <location>
        <begin position="67"/>
        <end position="149"/>
    </location>
</feature>
<reference evidence="3 4" key="1">
    <citation type="submission" date="2018-08" db="EMBL/GenBank/DDBJ databases">
        <title>Genomic investigation of the strawberry pathogen Phytophthora fragariae indicates pathogenicity is determined by transcriptional variation in three key races.</title>
        <authorList>
            <person name="Adams T.M."/>
            <person name="Armitage A.D."/>
            <person name="Sobczyk M.K."/>
            <person name="Bates H.J."/>
            <person name="Dunwell J.M."/>
            <person name="Nellist C.F."/>
            <person name="Harrison R.J."/>
        </authorList>
    </citation>
    <scope>NUCLEOTIDE SEQUENCE [LARGE SCALE GENOMIC DNA]</scope>
    <source>
        <strain evidence="3 4">BC-1</strain>
    </source>
</reference>
<proteinExistence type="predicted"/>
<evidence type="ECO:0000313" key="3">
    <source>
        <dbReference type="EMBL" id="KAE9175109.1"/>
    </source>
</evidence>
<dbReference type="Proteomes" id="UP000440367">
    <property type="component" value="Unassembled WGS sequence"/>
</dbReference>
<organism evidence="3 4">
    <name type="scientific">Phytophthora fragariae</name>
    <dbReference type="NCBI Taxonomy" id="53985"/>
    <lineage>
        <taxon>Eukaryota</taxon>
        <taxon>Sar</taxon>
        <taxon>Stramenopiles</taxon>
        <taxon>Oomycota</taxon>
        <taxon>Peronosporomycetes</taxon>
        <taxon>Peronosporales</taxon>
        <taxon>Peronosporaceae</taxon>
        <taxon>Phytophthora</taxon>
    </lineage>
</organism>
<dbReference type="EMBL" id="QXGD01003707">
    <property type="protein sequence ID" value="KAE9175109.1"/>
    <property type="molecule type" value="Genomic_DNA"/>
</dbReference>
<comment type="caution">
    <text evidence="3">The sequence shown here is derived from an EMBL/GenBank/DDBJ whole genome shotgun (WGS) entry which is preliminary data.</text>
</comment>
<dbReference type="InterPro" id="IPR001214">
    <property type="entry name" value="SET_dom"/>
</dbReference>
<accession>A0A6A3VXP4</accession>
<name>A0A6A3VXP4_9STRA</name>
<dbReference type="PROSITE" id="PS50280">
    <property type="entry name" value="SET"/>
    <property type="match status" value="1"/>
</dbReference>
<dbReference type="AlphaFoldDB" id="A0A6A3VXP4"/>
<evidence type="ECO:0000256" key="1">
    <source>
        <dbReference type="SAM" id="MobiDB-lite"/>
    </source>
</evidence>
<dbReference type="InterPro" id="IPR046341">
    <property type="entry name" value="SET_dom_sf"/>
</dbReference>
<dbReference type="SUPFAM" id="SSF82199">
    <property type="entry name" value="SET domain"/>
    <property type="match status" value="1"/>
</dbReference>
<protein>
    <recommendedName>
        <fullName evidence="2">SET domain-containing protein</fullName>
    </recommendedName>
</protein>